<dbReference type="SMART" id="SM00232">
    <property type="entry name" value="JAB_MPN"/>
    <property type="match status" value="1"/>
</dbReference>
<evidence type="ECO:0000259" key="9">
    <source>
        <dbReference type="PROSITE" id="PS50249"/>
    </source>
</evidence>
<dbReference type="GO" id="GO:0070536">
    <property type="term" value="P:protein K63-linked deubiquitination"/>
    <property type="evidence" value="ECO:0007669"/>
    <property type="project" value="InterPro"/>
</dbReference>
<dbReference type="InterPro" id="IPR015063">
    <property type="entry name" value="USP8_dimer"/>
</dbReference>
<evidence type="ECO:0000256" key="7">
    <source>
        <dbReference type="ARBA" id="ARBA00022833"/>
    </source>
</evidence>
<dbReference type="AlphaFoldDB" id="A0A0N5AMF8"/>
<evidence type="ECO:0000256" key="1">
    <source>
        <dbReference type="ARBA" id="ARBA00001947"/>
    </source>
</evidence>
<dbReference type="CDD" id="cd08066">
    <property type="entry name" value="MPN_AMSH_like"/>
    <property type="match status" value="1"/>
</dbReference>
<keyword evidence="4" id="KW-0479">Metal-binding</keyword>
<evidence type="ECO:0000256" key="4">
    <source>
        <dbReference type="ARBA" id="ARBA00022723"/>
    </source>
</evidence>
<evidence type="ECO:0000256" key="6">
    <source>
        <dbReference type="ARBA" id="ARBA00022801"/>
    </source>
</evidence>
<keyword evidence="8" id="KW-0482">Metalloprotease</keyword>
<evidence type="ECO:0000256" key="2">
    <source>
        <dbReference type="ARBA" id="ARBA00010981"/>
    </source>
</evidence>
<dbReference type="Gene3D" id="1.20.58.80">
    <property type="entry name" value="Phosphotransferase system, lactose/cellobiose-type IIA subunit"/>
    <property type="match status" value="1"/>
</dbReference>
<evidence type="ECO:0000256" key="8">
    <source>
        <dbReference type="ARBA" id="ARBA00023049"/>
    </source>
</evidence>
<evidence type="ECO:0000256" key="3">
    <source>
        <dbReference type="ARBA" id="ARBA00022670"/>
    </source>
</evidence>
<dbReference type="GO" id="GO:0046872">
    <property type="term" value="F:metal ion binding"/>
    <property type="evidence" value="ECO:0007669"/>
    <property type="project" value="UniProtKB-KW"/>
</dbReference>
<keyword evidence="10" id="KW-1185">Reference proteome</keyword>
<dbReference type="PANTHER" id="PTHR12947:SF13">
    <property type="entry name" value="FI19924P1"/>
    <property type="match status" value="1"/>
</dbReference>
<comment type="cofactor">
    <cofactor evidence="1">
        <name>Zn(2+)</name>
        <dbReference type="ChEBI" id="CHEBI:29105"/>
    </cofactor>
</comment>
<dbReference type="InterPro" id="IPR037518">
    <property type="entry name" value="MPN"/>
</dbReference>
<dbReference type="Pfam" id="PF08969">
    <property type="entry name" value="USP8_dimer"/>
    <property type="match status" value="1"/>
</dbReference>
<dbReference type="PANTHER" id="PTHR12947">
    <property type="entry name" value="AMSH-LIKE PROTEASE"/>
    <property type="match status" value="1"/>
</dbReference>
<proteinExistence type="inferred from homology"/>
<dbReference type="SUPFAM" id="SSF140856">
    <property type="entry name" value="USP8 N-terminal domain-like"/>
    <property type="match status" value="1"/>
</dbReference>
<dbReference type="Gene3D" id="3.40.140.10">
    <property type="entry name" value="Cytidine Deaminase, domain 2"/>
    <property type="match status" value="1"/>
</dbReference>
<sequence>MDESIRLRLDPVGRLKAVMNVSIPDINFSVPLNRYYRSLNEVYRTAGFCVEENDLERAISLYIRFASLALELSKHKDYKNFSSVEKSKAEGSLKSALDHAEALKVRLREKYAADAVEAKRILEERRKMEAVKNVPVSTHEYAEIEAEGSPLSNDSNGIKAASQKGMSSGVGCSSCKMVIAGDIVENFRKKVEKNTSLNIETCAVLCGKMGSGGIYQITHAVIPKQDGAPDTCDMHNEEDIFAFQDTHNLITLGWIHTHPSQTAFLSSVDLHTHCAYQLMLPEAVAVVVAPKFNTFGVFRLTQEGMKEVGTCKQINFHPHDNANSLFCQCDDVQFTSDFNGQIIDLR</sequence>
<accession>A0A0N5AMF8</accession>
<dbReference type="GO" id="GO:0016020">
    <property type="term" value="C:membrane"/>
    <property type="evidence" value="ECO:0007669"/>
    <property type="project" value="TreeGrafter"/>
</dbReference>
<comment type="similarity">
    <text evidence="2">Belongs to the peptidase M67C family.</text>
</comment>
<protein>
    <submittedName>
        <fullName evidence="11">MPN domain-containing protein</fullName>
    </submittedName>
</protein>
<dbReference type="PROSITE" id="PS50249">
    <property type="entry name" value="MPN"/>
    <property type="match status" value="1"/>
</dbReference>
<dbReference type="GO" id="GO:0140492">
    <property type="term" value="F:metal-dependent deubiquitinase activity"/>
    <property type="evidence" value="ECO:0007669"/>
    <property type="project" value="InterPro"/>
</dbReference>
<reference evidence="11" key="1">
    <citation type="submission" date="2017-02" db="UniProtKB">
        <authorList>
            <consortium name="WormBaseParasite"/>
        </authorList>
    </citation>
    <scope>IDENTIFICATION</scope>
</reference>
<dbReference type="WBParaSite" id="SMUV_0000576601-mRNA-1">
    <property type="protein sequence ID" value="SMUV_0000576601-mRNA-1"/>
    <property type="gene ID" value="SMUV_0000576601"/>
</dbReference>
<evidence type="ECO:0000313" key="10">
    <source>
        <dbReference type="Proteomes" id="UP000046393"/>
    </source>
</evidence>
<name>A0A0N5AMF8_9BILA</name>
<feature type="domain" description="MPN" evidence="9">
    <location>
        <begin position="177"/>
        <end position="306"/>
    </location>
</feature>
<dbReference type="GO" id="GO:0006508">
    <property type="term" value="P:proteolysis"/>
    <property type="evidence" value="ECO:0007669"/>
    <property type="project" value="UniProtKB-KW"/>
</dbReference>
<dbReference type="Pfam" id="PF01398">
    <property type="entry name" value="JAB"/>
    <property type="match status" value="1"/>
</dbReference>
<keyword evidence="7" id="KW-0862">Zinc</keyword>
<evidence type="ECO:0000313" key="11">
    <source>
        <dbReference type="WBParaSite" id="SMUV_0000576601-mRNA-1"/>
    </source>
</evidence>
<dbReference type="InterPro" id="IPR000555">
    <property type="entry name" value="JAMM/MPN+_dom"/>
</dbReference>
<evidence type="ECO:0000256" key="5">
    <source>
        <dbReference type="ARBA" id="ARBA00022786"/>
    </source>
</evidence>
<keyword evidence="5" id="KW-0833">Ubl conjugation pathway</keyword>
<dbReference type="InterPro" id="IPR044098">
    <property type="entry name" value="STAMBP/STALP-like_MPN"/>
</dbReference>
<dbReference type="SUPFAM" id="SSF102712">
    <property type="entry name" value="JAB1/MPN domain"/>
    <property type="match status" value="1"/>
</dbReference>
<organism evidence="10 11">
    <name type="scientific">Syphacia muris</name>
    <dbReference type="NCBI Taxonomy" id="451379"/>
    <lineage>
        <taxon>Eukaryota</taxon>
        <taxon>Metazoa</taxon>
        <taxon>Ecdysozoa</taxon>
        <taxon>Nematoda</taxon>
        <taxon>Chromadorea</taxon>
        <taxon>Rhabditida</taxon>
        <taxon>Spirurina</taxon>
        <taxon>Oxyuridomorpha</taxon>
        <taxon>Oxyuroidea</taxon>
        <taxon>Oxyuridae</taxon>
        <taxon>Syphacia</taxon>
    </lineage>
</organism>
<dbReference type="GO" id="GO:0061578">
    <property type="term" value="F:K63-linked deubiquitinase activity"/>
    <property type="evidence" value="ECO:0007669"/>
    <property type="project" value="InterPro"/>
</dbReference>
<keyword evidence="6" id="KW-0378">Hydrolase</keyword>
<dbReference type="Proteomes" id="UP000046393">
    <property type="component" value="Unplaced"/>
</dbReference>
<dbReference type="STRING" id="451379.A0A0N5AMF8"/>
<dbReference type="GO" id="GO:0005768">
    <property type="term" value="C:endosome"/>
    <property type="evidence" value="ECO:0007669"/>
    <property type="project" value="TreeGrafter"/>
</dbReference>
<keyword evidence="3" id="KW-0645">Protease</keyword>